<accession>A0ABV9L974</accession>
<organism evidence="3 4">
    <name type="scientific">Dokdonia genika</name>
    <dbReference type="NCBI Taxonomy" id="308113"/>
    <lineage>
        <taxon>Bacteria</taxon>
        <taxon>Pseudomonadati</taxon>
        <taxon>Bacteroidota</taxon>
        <taxon>Flavobacteriia</taxon>
        <taxon>Flavobacteriales</taxon>
        <taxon>Flavobacteriaceae</taxon>
        <taxon>Dokdonia</taxon>
    </lineage>
</organism>
<dbReference type="Proteomes" id="UP001595878">
    <property type="component" value="Unassembled WGS sequence"/>
</dbReference>
<comment type="similarity">
    <text evidence="1">Belongs to the SufE family.</text>
</comment>
<dbReference type="PANTHER" id="PTHR43597:SF5">
    <property type="entry name" value="SUFE-LIKE PROTEIN 2, CHLOROPLASTIC"/>
    <property type="match status" value="1"/>
</dbReference>
<evidence type="ECO:0000259" key="2">
    <source>
        <dbReference type="Pfam" id="PF02657"/>
    </source>
</evidence>
<name>A0ABV9L974_9FLAO</name>
<evidence type="ECO:0000313" key="4">
    <source>
        <dbReference type="Proteomes" id="UP001595878"/>
    </source>
</evidence>
<dbReference type="EMBL" id="JBHSHB010000014">
    <property type="protein sequence ID" value="MFC4690528.1"/>
    <property type="molecule type" value="Genomic_DNA"/>
</dbReference>
<reference evidence="4" key="1">
    <citation type="journal article" date="2019" name="Int. J. Syst. Evol. Microbiol.">
        <title>The Global Catalogue of Microorganisms (GCM) 10K type strain sequencing project: providing services to taxonomists for standard genome sequencing and annotation.</title>
        <authorList>
            <consortium name="The Broad Institute Genomics Platform"/>
            <consortium name="The Broad Institute Genome Sequencing Center for Infectious Disease"/>
            <person name="Wu L."/>
            <person name="Ma J."/>
        </authorList>
    </citation>
    <scope>NUCLEOTIDE SEQUENCE [LARGE SCALE GENOMIC DNA]</scope>
    <source>
        <strain evidence="4">CGMCC 4.7427</strain>
    </source>
</reference>
<sequence>MASIQEIQDEIVDEFSMFEDWMQRYEYMIDLGKSLPLIDEAFKTDDYIIKGCQSKVWVHATMEDGKVTFTADSDAIITKGIIAILIRAFSNQSPQAIIDADTAFIDEIGLKEHLSPTRANGLVSMIKQIKLYAVAYQTQLN</sequence>
<dbReference type="InterPro" id="IPR003808">
    <property type="entry name" value="Fe-S_metab-assoc_dom"/>
</dbReference>
<dbReference type="PANTHER" id="PTHR43597">
    <property type="entry name" value="SULFUR ACCEPTOR PROTEIN CSDE"/>
    <property type="match status" value="1"/>
</dbReference>
<keyword evidence="4" id="KW-1185">Reference proteome</keyword>
<dbReference type="Gene3D" id="3.90.1010.10">
    <property type="match status" value="1"/>
</dbReference>
<feature type="domain" description="Fe-S metabolism associated" evidence="2">
    <location>
        <begin position="12"/>
        <end position="130"/>
    </location>
</feature>
<proteinExistence type="inferred from homology"/>
<dbReference type="Pfam" id="PF02657">
    <property type="entry name" value="SufE"/>
    <property type="match status" value="1"/>
</dbReference>
<comment type="caution">
    <text evidence="3">The sequence shown here is derived from an EMBL/GenBank/DDBJ whole genome shotgun (WGS) entry which is preliminary data.</text>
</comment>
<evidence type="ECO:0000313" key="3">
    <source>
        <dbReference type="EMBL" id="MFC4690528.1"/>
    </source>
</evidence>
<gene>
    <name evidence="3" type="ORF">ACFO5T_08830</name>
</gene>
<dbReference type="RefSeq" id="WP_380033675.1">
    <property type="nucleotide sequence ID" value="NZ_JBHSHB010000014.1"/>
</dbReference>
<protein>
    <submittedName>
        <fullName evidence="3">SufE family protein</fullName>
    </submittedName>
</protein>
<evidence type="ECO:0000256" key="1">
    <source>
        <dbReference type="ARBA" id="ARBA00010282"/>
    </source>
</evidence>
<dbReference type="SUPFAM" id="SSF82649">
    <property type="entry name" value="SufE/NifU"/>
    <property type="match status" value="1"/>
</dbReference>